<proteinExistence type="predicted"/>
<evidence type="ECO:0000313" key="1">
    <source>
        <dbReference type="EMBL" id="MBZ7974587.1"/>
    </source>
</evidence>
<name>A0ACC5W212_9BACT</name>
<dbReference type="EMBL" id="JACHUQ010000006">
    <property type="protein sequence ID" value="MBZ7974587.1"/>
    <property type="molecule type" value="Genomic_DNA"/>
</dbReference>
<reference evidence="1" key="1">
    <citation type="submission" date="2020-07" db="EMBL/GenBank/DDBJ databases">
        <title>Campylobacter molothri sp. nov. isolated from wild birds.</title>
        <authorList>
            <person name="Miller W.G."/>
            <person name="Chapman M.H."/>
            <person name="Yee E."/>
            <person name="Lopes B.S."/>
            <person name="Forbes K.J."/>
        </authorList>
    </citation>
    <scope>NUCLEOTIDE SEQUENCE</scope>
    <source>
        <strain evidence="1">RM9754</strain>
    </source>
</reference>
<sequence>MADNLEQIANDLNTASLNLQELRGKYEGALDILNAKNAQIIEALDSKKEEALQEVKSVKDTVTTEITNLQDTALSNIDESKNASITELTNKKTEALAKIEEAKTEQGEKIAKLETDLNLKAKLLTQNLEWTVGSGEETDTHFNTLQKALNKACHYRNLSNIRIDIKLKSDYVFNENISLNYVDLRFVIISSENTEVQVDENLTGYAFSCSNSHLPIINTIFNCDGNEKLTMFFALTNSVFYINSAKGVKNCKGVVIQGFNNWIYCSGSIFTGCKGEYCFRVWSSNVMADNADFSNFTGGILIHSFTGAYITATSAKYTNCHPTNTLLSVAYFGIIVSYANEKTGLQGTATNITPNQFNAAGIIDYN</sequence>
<protein>
    <submittedName>
        <fullName evidence="1">Uncharacterized protein</fullName>
    </submittedName>
</protein>
<evidence type="ECO:0000313" key="2">
    <source>
        <dbReference type="Proteomes" id="UP001319828"/>
    </source>
</evidence>
<dbReference type="Proteomes" id="UP001319828">
    <property type="component" value="Unassembled WGS sequence"/>
</dbReference>
<comment type="caution">
    <text evidence="1">The sequence shown here is derived from an EMBL/GenBank/DDBJ whole genome shotgun (WGS) entry which is preliminary data.</text>
</comment>
<keyword evidence="2" id="KW-1185">Reference proteome</keyword>
<organism evidence="1 2">
    <name type="scientific">Campylobacter molothri</name>
    <dbReference type="NCBI Taxonomy" id="1032242"/>
    <lineage>
        <taxon>Bacteria</taxon>
        <taxon>Pseudomonadati</taxon>
        <taxon>Campylobacterota</taxon>
        <taxon>Epsilonproteobacteria</taxon>
        <taxon>Campylobacterales</taxon>
        <taxon>Campylobacteraceae</taxon>
        <taxon>Campylobacter</taxon>
    </lineage>
</organism>
<gene>
    <name evidence="1" type="ORF">H2252_04260</name>
</gene>
<accession>A0ACC5W212</accession>